<keyword evidence="4" id="KW-1185">Reference proteome</keyword>
<reference evidence="3" key="1">
    <citation type="journal article" date="2021" name="Genome Biol. Evol.">
        <title>The assembled and annotated genome of the fairy-ring fungus Marasmius oreades.</title>
        <authorList>
            <person name="Hiltunen M."/>
            <person name="Ament-Velasquez S.L."/>
            <person name="Johannesson H."/>
        </authorList>
    </citation>
    <scope>NUCLEOTIDE SEQUENCE</scope>
    <source>
        <strain evidence="3">03SP1</strain>
    </source>
</reference>
<dbReference type="KEGG" id="more:E1B28_002263"/>
<feature type="compositionally biased region" description="Acidic residues" evidence="2">
    <location>
        <begin position="786"/>
        <end position="804"/>
    </location>
</feature>
<protein>
    <submittedName>
        <fullName evidence="3">Uncharacterized protein</fullName>
    </submittedName>
</protein>
<accession>A0A9P7UNS5</accession>
<evidence type="ECO:0000256" key="2">
    <source>
        <dbReference type="SAM" id="MobiDB-lite"/>
    </source>
</evidence>
<dbReference type="Proteomes" id="UP001049176">
    <property type="component" value="Chromosome 10"/>
</dbReference>
<feature type="region of interest" description="Disordered" evidence="2">
    <location>
        <begin position="552"/>
        <end position="577"/>
    </location>
</feature>
<gene>
    <name evidence="3" type="ORF">E1B28_002263</name>
</gene>
<feature type="coiled-coil region" evidence="1">
    <location>
        <begin position="396"/>
        <end position="458"/>
    </location>
</feature>
<evidence type="ECO:0000256" key="1">
    <source>
        <dbReference type="SAM" id="Coils"/>
    </source>
</evidence>
<keyword evidence="1" id="KW-0175">Coiled coil</keyword>
<dbReference type="EMBL" id="CM032190">
    <property type="protein sequence ID" value="KAG7086299.1"/>
    <property type="molecule type" value="Genomic_DNA"/>
</dbReference>
<dbReference type="GeneID" id="66071339"/>
<name>A0A9P7UNS5_9AGAR</name>
<feature type="coiled-coil region" evidence="1">
    <location>
        <begin position="641"/>
        <end position="729"/>
    </location>
</feature>
<feature type="compositionally biased region" description="Basic and acidic residues" evidence="2">
    <location>
        <begin position="568"/>
        <end position="577"/>
    </location>
</feature>
<feature type="region of interest" description="Disordered" evidence="2">
    <location>
        <begin position="771"/>
        <end position="805"/>
    </location>
</feature>
<organism evidence="3 4">
    <name type="scientific">Marasmius oreades</name>
    <name type="common">fairy-ring Marasmius</name>
    <dbReference type="NCBI Taxonomy" id="181124"/>
    <lineage>
        <taxon>Eukaryota</taxon>
        <taxon>Fungi</taxon>
        <taxon>Dikarya</taxon>
        <taxon>Basidiomycota</taxon>
        <taxon>Agaricomycotina</taxon>
        <taxon>Agaricomycetes</taxon>
        <taxon>Agaricomycetidae</taxon>
        <taxon>Agaricales</taxon>
        <taxon>Marasmiineae</taxon>
        <taxon>Marasmiaceae</taxon>
        <taxon>Marasmius</taxon>
    </lineage>
</organism>
<dbReference type="PANTHER" id="PTHR23159">
    <property type="entry name" value="CENTROSOMAL PROTEIN 2"/>
    <property type="match status" value="1"/>
</dbReference>
<dbReference type="RefSeq" id="XP_043002770.1">
    <property type="nucleotide sequence ID" value="XM_043159171.1"/>
</dbReference>
<comment type="caution">
    <text evidence="3">The sequence shown here is derived from an EMBL/GenBank/DDBJ whole genome shotgun (WGS) entry which is preliminary data.</text>
</comment>
<evidence type="ECO:0000313" key="4">
    <source>
        <dbReference type="Proteomes" id="UP001049176"/>
    </source>
</evidence>
<feature type="region of interest" description="Disordered" evidence="2">
    <location>
        <begin position="37"/>
        <end position="84"/>
    </location>
</feature>
<evidence type="ECO:0000313" key="3">
    <source>
        <dbReference type="EMBL" id="KAG7086299.1"/>
    </source>
</evidence>
<feature type="coiled-coil region" evidence="1">
    <location>
        <begin position="183"/>
        <end position="262"/>
    </location>
</feature>
<dbReference type="OrthoDB" id="2898360at2759"/>
<dbReference type="PANTHER" id="PTHR23159:SF60">
    <property type="entry name" value="SPINDLE ASSEMBLY ABNORMAL PROTEIN 4"/>
    <property type="match status" value="1"/>
</dbReference>
<dbReference type="AlphaFoldDB" id="A0A9P7UNS5"/>
<proteinExistence type="predicted"/>
<sequence>MSIRSPSLSSFNTPQSVHRNLIFLDVISTMADDIIVTSPHPRPVDDPMDTSPDPNAAGSQVEKRRCEDEPSITQPTKVTKSDHRSFEVDYHRYKVDQLQNQLKKRDDTIVQLRNQLNKRDDRIAHKTQGLVHNGGIMRRLRHDLGITTIQLSNAMEIIEHMKNENTHSQDAGLRLNVKLALEQHQLSEEVKTLNEALERKTAMLEERTKELEQKKKLLGERRPSHLESGDWNGMTKAQATKATELTQKMIDLTEQRDDIVNEVEEISKGWNELLTEKKEEALNMKIHNTASIAALKVAHKMESSSLADTIQMWKKKTAEMERLHEKEKQDGFQALKEVECRNCSALQGQSATEVLAALKAERDLNTKLKADAEVNLLTTSTPTSTEELTPFQVELRNKVSERTKELEEKNMKLVADLQKATENAETQNVELDSLKNEMSQLDRERKDRSTEITNLSEQLEASALKKIPCGNCSELRGQSAVEVLAALKAERDLNTKLKADTEVNLLTTSTPTSTEELTPFQVELRNKVSERTKELEEKTTKLEADIRKAKENAQIRDKTSQAELGSLEQEKSRLQEKDLERSKEINALKDQLQTPTNDHSLCEQRYKELDNDYMSAKDKYIKEKVSHLATQRQYSDVKRNLDDLAVDKARLGRQMEQLKRDSDGSQRTDQDMNNLADELADIKVELKEAHQTIQRLKGKEAAPPPIDSSEEISRLRRELEEANQKLNAIPPTNDTVWQALRRGKRIAKLGRQTVIDEVRAAEKARPTYQLLGPVAATTPDDSGNAGDDELEDNDPSLNEGDESDESKVYCKYAQMHPQDHSGDTENQHKNEMNSLCRQVILECLNGDRAMDLFLGDPVSHERLELFKRDPAKYGPKVHKTWLDKNGYTDTAQLRASAWNENLKYKLKVLLEHIVANCPDKARFGPSPLIYWGDMLQDRFTALYSDVVRALPRSKAEANNQELVKSRLYEDNIKRNVRNGRVGFRRAKFDARMKISNDMIAISDGREDQKAVEFWKYVSDVTEVLGMDGMSDEEKDVEEVMGTMSGVTSQNDIVKVLKLPWRHSLINALYKSMDEIKKYEELVVRSTGSMRRTCVDQISTRRTPIKLPLSVFADGFLVNMRDYERDKLKLSGHFVVRDFRYEAPKDSSA</sequence>